<comment type="subcellular location">
    <subcellularLocation>
        <location evidence="7">Cell membrane</location>
        <topology evidence="7">Multi-pass membrane protein</topology>
    </subcellularLocation>
</comment>
<sequence length="94" mass="10139">MPESKSRKKKVAPVSPAAAERAAKAAQAAKAGNPVWLVPVMLSLMILGLVWLVVFYITSSRAGGGFPIPPLHQWNLLIGFALIISGFVLTTRWK</sequence>
<keyword evidence="3 7" id="KW-0812">Transmembrane</keyword>
<dbReference type="GO" id="GO:0005886">
    <property type="term" value="C:plasma membrane"/>
    <property type="evidence" value="ECO:0007669"/>
    <property type="project" value="UniProtKB-SubCell"/>
</dbReference>
<dbReference type="OrthoDB" id="5189646at2"/>
<comment type="function">
    <text evidence="7">Involved in cell division.</text>
</comment>
<dbReference type="Pfam" id="PF06781">
    <property type="entry name" value="CrgA"/>
    <property type="match status" value="1"/>
</dbReference>
<dbReference type="RefSeq" id="WP_130416132.1">
    <property type="nucleotide sequence ID" value="NZ_SGWX01000001.1"/>
</dbReference>
<feature type="transmembrane region" description="Helical" evidence="7">
    <location>
        <begin position="35"/>
        <end position="59"/>
    </location>
</feature>
<dbReference type="EMBL" id="SGWX01000001">
    <property type="protein sequence ID" value="RZS62665.1"/>
    <property type="molecule type" value="Genomic_DNA"/>
</dbReference>
<evidence type="ECO:0000256" key="2">
    <source>
        <dbReference type="ARBA" id="ARBA00022618"/>
    </source>
</evidence>
<keyword evidence="4 7" id="KW-1133">Transmembrane helix</keyword>
<dbReference type="InterPro" id="IPR009619">
    <property type="entry name" value="CrgA"/>
</dbReference>
<evidence type="ECO:0000256" key="4">
    <source>
        <dbReference type="ARBA" id="ARBA00022989"/>
    </source>
</evidence>
<protein>
    <recommendedName>
        <fullName evidence="7">Cell division protein CrgA</fullName>
    </recommendedName>
</protein>
<accession>A0A4Q7M3Y7</accession>
<evidence type="ECO:0000256" key="1">
    <source>
        <dbReference type="ARBA" id="ARBA00022475"/>
    </source>
</evidence>
<dbReference type="HAMAP" id="MF_00631">
    <property type="entry name" value="CrgA"/>
    <property type="match status" value="1"/>
</dbReference>
<comment type="similarity">
    <text evidence="7">Belongs to the CrgA family.</text>
</comment>
<dbReference type="GO" id="GO:0051301">
    <property type="term" value="P:cell division"/>
    <property type="evidence" value="ECO:0007669"/>
    <property type="project" value="UniProtKB-UniRule"/>
</dbReference>
<keyword evidence="1 7" id="KW-1003">Cell membrane</keyword>
<proteinExistence type="inferred from homology"/>
<comment type="caution">
    <text evidence="8">The sequence shown here is derived from an EMBL/GenBank/DDBJ whole genome shotgun (WGS) entry which is preliminary data.</text>
</comment>
<feature type="transmembrane region" description="Helical" evidence="7">
    <location>
        <begin position="71"/>
        <end position="90"/>
    </location>
</feature>
<evidence type="ECO:0000313" key="8">
    <source>
        <dbReference type="EMBL" id="RZS62665.1"/>
    </source>
</evidence>
<dbReference type="AlphaFoldDB" id="A0A4Q7M3Y7"/>
<organism evidence="8 9">
    <name type="scientific">Xylanimonas ulmi</name>
    <dbReference type="NCBI Taxonomy" id="228973"/>
    <lineage>
        <taxon>Bacteria</taxon>
        <taxon>Bacillati</taxon>
        <taxon>Actinomycetota</taxon>
        <taxon>Actinomycetes</taxon>
        <taxon>Micrococcales</taxon>
        <taxon>Promicromonosporaceae</taxon>
        <taxon>Xylanimonas</taxon>
    </lineage>
</organism>
<evidence type="ECO:0000256" key="5">
    <source>
        <dbReference type="ARBA" id="ARBA00023136"/>
    </source>
</evidence>
<keyword evidence="9" id="KW-1185">Reference proteome</keyword>
<evidence type="ECO:0000256" key="7">
    <source>
        <dbReference type="HAMAP-Rule" id="MF_00631"/>
    </source>
</evidence>
<evidence type="ECO:0000313" key="9">
    <source>
        <dbReference type="Proteomes" id="UP000293852"/>
    </source>
</evidence>
<evidence type="ECO:0000256" key="3">
    <source>
        <dbReference type="ARBA" id="ARBA00022692"/>
    </source>
</evidence>
<evidence type="ECO:0000256" key="6">
    <source>
        <dbReference type="ARBA" id="ARBA00023306"/>
    </source>
</evidence>
<keyword evidence="2 7" id="KW-0132">Cell division</keyword>
<name>A0A4Q7M3Y7_9MICO</name>
<gene>
    <name evidence="7" type="primary">crgA</name>
    <name evidence="8" type="ORF">EV386_3009</name>
</gene>
<keyword evidence="5 7" id="KW-0472">Membrane</keyword>
<keyword evidence="6 7" id="KW-0131">Cell cycle</keyword>
<reference evidence="8 9" key="1">
    <citation type="submission" date="2019-02" db="EMBL/GenBank/DDBJ databases">
        <title>Sequencing the genomes of 1000 actinobacteria strains.</title>
        <authorList>
            <person name="Klenk H.-P."/>
        </authorList>
    </citation>
    <scope>NUCLEOTIDE SEQUENCE [LARGE SCALE GENOMIC DNA]</scope>
    <source>
        <strain evidence="8 9">DSM 16932</strain>
    </source>
</reference>
<dbReference type="Proteomes" id="UP000293852">
    <property type="component" value="Unassembled WGS sequence"/>
</dbReference>